<evidence type="ECO:0000313" key="1">
    <source>
        <dbReference type="EMBL" id="WOO81850.1"/>
    </source>
</evidence>
<reference evidence="1" key="1">
    <citation type="submission" date="2023-10" db="EMBL/GenBank/DDBJ databases">
        <authorList>
            <person name="Noh H."/>
        </authorList>
    </citation>
    <scope>NUCLEOTIDE SEQUENCE</scope>
    <source>
        <strain evidence="1">DUCC4014</strain>
    </source>
</reference>
<evidence type="ECO:0000313" key="2">
    <source>
        <dbReference type="Proteomes" id="UP000827549"/>
    </source>
</evidence>
<sequence>MPHFPNTFNAMDPYSTYGSGTARRAARETVARFQSPAVTLRTAAERGAARVNNALCSSDWSGVTPLEVNLYITHQVLLERDEERDAGVRHYDFDTFEAARMERFGAALIWAQNAPVDIDMTAALGLCLMALQHTHTEVFDWPQEKSVPYNASVLGPYMFVEWWN</sequence>
<protein>
    <submittedName>
        <fullName evidence="1">Uncharacterized protein</fullName>
    </submittedName>
</protein>
<dbReference type="AlphaFoldDB" id="A0AAF0Y870"/>
<dbReference type="Proteomes" id="UP000827549">
    <property type="component" value="Chromosome 4"/>
</dbReference>
<accession>A0AAF0Y870</accession>
<gene>
    <name evidence="1" type="ORF">LOC62_04G005368</name>
</gene>
<name>A0AAF0Y870_9TREE</name>
<keyword evidence="2" id="KW-1185">Reference proteome</keyword>
<dbReference type="GeneID" id="87808597"/>
<dbReference type="RefSeq" id="XP_062627882.1">
    <property type="nucleotide sequence ID" value="XM_062771898.1"/>
</dbReference>
<dbReference type="EMBL" id="CP086717">
    <property type="protein sequence ID" value="WOO81850.1"/>
    <property type="molecule type" value="Genomic_DNA"/>
</dbReference>
<proteinExistence type="predicted"/>
<organism evidence="1 2">
    <name type="scientific">Vanrija pseudolonga</name>
    <dbReference type="NCBI Taxonomy" id="143232"/>
    <lineage>
        <taxon>Eukaryota</taxon>
        <taxon>Fungi</taxon>
        <taxon>Dikarya</taxon>
        <taxon>Basidiomycota</taxon>
        <taxon>Agaricomycotina</taxon>
        <taxon>Tremellomycetes</taxon>
        <taxon>Trichosporonales</taxon>
        <taxon>Trichosporonaceae</taxon>
        <taxon>Vanrija</taxon>
    </lineage>
</organism>